<keyword evidence="4" id="KW-1185">Reference proteome</keyword>
<evidence type="ECO:0000313" key="4">
    <source>
        <dbReference type="Proteomes" id="UP001249851"/>
    </source>
</evidence>
<dbReference type="PROSITE" id="PS50948">
    <property type="entry name" value="PAN"/>
    <property type="match status" value="1"/>
</dbReference>
<evidence type="ECO:0000256" key="1">
    <source>
        <dbReference type="SAM" id="SignalP"/>
    </source>
</evidence>
<dbReference type="Gene3D" id="3.50.4.10">
    <property type="entry name" value="Hepatocyte Growth Factor"/>
    <property type="match status" value="1"/>
</dbReference>
<dbReference type="Proteomes" id="UP001249851">
    <property type="component" value="Unassembled WGS sequence"/>
</dbReference>
<protein>
    <recommendedName>
        <fullName evidence="2">Apple domain-containing protein</fullName>
    </recommendedName>
</protein>
<feature type="domain" description="Apple" evidence="2">
    <location>
        <begin position="24"/>
        <end position="107"/>
    </location>
</feature>
<feature type="signal peptide" evidence="1">
    <location>
        <begin position="1"/>
        <end position="22"/>
    </location>
</feature>
<reference evidence="3" key="2">
    <citation type="journal article" date="2023" name="Science">
        <title>Genomic signatures of disease resistance in endangered staghorn corals.</title>
        <authorList>
            <person name="Vollmer S.V."/>
            <person name="Selwyn J.D."/>
            <person name="Despard B.A."/>
            <person name="Roesel C.L."/>
        </authorList>
    </citation>
    <scope>NUCLEOTIDE SEQUENCE</scope>
    <source>
        <strain evidence="3">K2</strain>
    </source>
</reference>
<comment type="caution">
    <text evidence="3">The sequence shown here is derived from an EMBL/GenBank/DDBJ whole genome shotgun (WGS) entry which is preliminary data.</text>
</comment>
<name>A0AAD9R246_ACRCE</name>
<sequence length="128" mass="14723">MVCAHFLVFVIFVFWFNKAIDAACIEDTTFESNLHKNTKLWGHVLRKERVVSPIHCADKCLRDVKCKSFNFFWGQREEGTYLCEINDVKWTRNSAAGITSDLFGTDLYNAGSQDLHKMFLNSSLSCDD</sequence>
<dbReference type="AlphaFoldDB" id="A0AAD9R246"/>
<organism evidence="3 4">
    <name type="scientific">Acropora cervicornis</name>
    <name type="common">Staghorn coral</name>
    <dbReference type="NCBI Taxonomy" id="6130"/>
    <lineage>
        <taxon>Eukaryota</taxon>
        <taxon>Metazoa</taxon>
        <taxon>Cnidaria</taxon>
        <taxon>Anthozoa</taxon>
        <taxon>Hexacorallia</taxon>
        <taxon>Scleractinia</taxon>
        <taxon>Astrocoeniina</taxon>
        <taxon>Acroporidae</taxon>
        <taxon>Acropora</taxon>
    </lineage>
</organism>
<keyword evidence="1" id="KW-0732">Signal</keyword>
<evidence type="ECO:0000259" key="2">
    <source>
        <dbReference type="PROSITE" id="PS50948"/>
    </source>
</evidence>
<dbReference type="EMBL" id="JARQWQ010000006">
    <property type="protein sequence ID" value="KAK2571341.1"/>
    <property type="molecule type" value="Genomic_DNA"/>
</dbReference>
<dbReference type="SUPFAM" id="SSF57414">
    <property type="entry name" value="Hairpin loop containing domain-like"/>
    <property type="match status" value="1"/>
</dbReference>
<feature type="chain" id="PRO_5042214158" description="Apple domain-containing protein" evidence="1">
    <location>
        <begin position="23"/>
        <end position="128"/>
    </location>
</feature>
<dbReference type="Pfam" id="PF00024">
    <property type="entry name" value="PAN_1"/>
    <property type="match status" value="1"/>
</dbReference>
<reference evidence="3" key="1">
    <citation type="journal article" date="2023" name="G3 (Bethesda)">
        <title>Whole genome assembly and annotation of the endangered Caribbean coral Acropora cervicornis.</title>
        <authorList>
            <person name="Selwyn J.D."/>
            <person name="Vollmer S.V."/>
        </authorList>
    </citation>
    <scope>NUCLEOTIDE SEQUENCE</scope>
    <source>
        <strain evidence="3">K2</strain>
    </source>
</reference>
<dbReference type="InterPro" id="IPR003609">
    <property type="entry name" value="Pan_app"/>
</dbReference>
<proteinExistence type="predicted"/>
<gene>
    <name evidence="3" type="ORF">P5673_003925</name>
</gene>
<accession>A0AAD9R246</accession>
<evidence type="ECO:0000313" key="3">
    <source>
        <dbReference type="EMBL" id="KAK2571341.1"/>
    </source>
</evidence>